<comment type="caution">
    <text evidence="2">The sequence shown here is derived from an EMBL/GenBank/DDBJ whole genome shotgun (WGS) entry which is preliminary data.</text>
</comment>
<protein>
    <submittedName>
        <fullName evidence="2">Uncharacterized protein</fullName>
    </submittedName>
</protein>
<feature type="transmembrane region" description="Helical" evidence="1">
    <location>
        <begin position="12"/>
        <end position="35"/>
    </location>
</feature>
<accession>A0AAW2H981</accession>
<keyword evidence="1" id="KW-1133">Transmembrane helix</keyword>
<dbReference type="EMBL" id="JARGDH010000006">
    <property type="protein sequence ID" value="KAL0266088.1"/>
    <property type="molecule type" value="Genomic_DNA"/>
</dbReference>
<evidence type="ECO:0000256" key="1">
    <source>
        <dbReference type="SAM" id="Phobius"/>
    </source>
</evidence>
<organism evidence="2">
    <name type="scientific">Menopon gallinae</name>
    <name type="common">poultry shaft louse</name>
    <dbReference type="NCBI Taxonomy" id="328185"/>
    <lineage>
        <taxon>Eukaryota</taxon>
        <taxon>Metazoa</taxon>
        <taxon>Ecdysozoa</taxon>
        <taxon>Arthropoda</taxon>
        <taxon>Hexapoda</taxon>
        <taxon>Insecta</taxon>
        <taxon>Pterygota</taxon>
        <taxon>Neoptera</taxon>
        <taxon>Paraneoptera</taxon>
        <taxon>Psocodea</taxon>
        <taxon>Troctomorpha</taxon>
        <taxon>Phthiraptera</taxon>
        <taxon>Amblycera</taxon>
        <taxon>Menoponidae</taxon>
        <taxon>Menopon</taxon>
    </lineage>
</organism>
<dbReference type="AlphaFoldDB" id="A0AAW2H981"/>
<reference evidence="2" key="1">
    <citation type="journal article" date="2024" name="Gigascience">
        <title>Chromosome-level genome of the poultry shaft louse Menopon gallinae provides insight into the host-switching and adaptive evolution of parasitic lice.</title>
        <authorList>
            <person name="Xu Y."/>
            <person name="Ma L."/>
            <person name="Liu S."/>
            <person name="Liang Y."/>
            <person name="Liu Q."/>
            <person name="He Z."/>
            <person name="Tian L."/>
            <person name="Duan Y."/>
            <person name="Cai W."/>
            <person name="Li H."/>
            <person name="Song F."/>
        </authorList>
    </citation>
    <scope>NUCLEOTIDE SEQUENCE</scope>
    <source>
        <strain evidence="2">Cailab_2023a</strain>
    </source>
</reference>
<gene>
    <name evidence="2" type="ORF">PYX00_011804</name>
</gene>
<proteinExistence type="predicted"/>
<evidence type="ECO:0000313" key="2">
    <source>
        <dbReference type="EMBL" id="KAL0266088.1"/>
    </source>
</evidence>
<name>A0AAW2H981_9NEOP</name>
<keyword evidence="1" id="KW-0472">Membrane</keyword>
<sequence>MDKGRKISMEHEFVAEVVSAHELLFSWLVIAFGFFNTRMWELESDSFCRFPLNRFMHSTSGTQKAATLCTAALEVPLVRQGPPYCTEQVYRVEAYGFYRYYQRMFYFAIAPYGKEIAFADVADRRYLVVSFWGTISPKDVHVDFRYEYVRIGEGYTHLGIKDLAGGFVKDWDTRMCEIMDMHGVESTNMVNTKYPTS</sequence>
<keyword evidence="1" id="KW-0812">Transmembrane</keyword>